<keyword evidence="2" id="KW-1185">Reference proteome</keyword>
<dbReference type="Proteomes" id="UP000305067">
    <property type="component" value="Unassembled WGS sequence"/>
</dbReference>
<sequence length="153" mass="17023">MAAFYVEKPSNACFSTLISVENWLSNGGQPTEAWYKKVRNTLTIFAHITEDKTLLNSITTANKKLAPVEFIACLILISTHKDTMSISQLVWLMAKMQKELRNQFQDIQMNTKVSKVVVTFIKGLKSKTIGGMAGRVSSNQVLNPPQQSLQTAS</sequence>
<evidence type="ECO:0000313" key="2">
    <source>
        <dbReference type="Proteomes" id="UP000305067"/>
    </source>
</evidence>
<gene>
    <name evidence="1" type="ORF">BDV98DRAFT_598119</name>
</gene>
<name>A0A5C3Q6S6_9AGAR</name>
<accession>A0A5C3Q6S6</accession>
<evidence type="ECO:0000313" key="1">
    <source>
        <dbReference type="EMBL" id="TFK95898.1"/>
    </source>
</evidence>
<protein>
    <submittedName>
        <fullName evidence="1">Uncharacterized protein</fullName>
    </submittedName>
</protein>
<proteinExistence type="predicted"/>
<dbReference type="STRING" id="1884261.A0A5C3Q6S6"/>
<organism evidence="1 2">
    <name type="scientific">Pterulicium gracile</name>
    <dbReference type="NCBI Taxonomy" id="1884261"/>
    <lineage>
        <taxon>Eukaryota</taxon>
        <taxon>Fungi</taxon>
        <taxon>Dikarya</taxon>
        <taxon>Basidiomycota</taxon>
        <taxon>Agaricomycotina</taxon>
        <taxon>Agaricomycetes</taxon>
        <taxon>Agaricomycetidae</taxon>
        <taxon>Agaricales</taxon>
        <taxon>Pleurotineae</taxon>
        <taxon>Pterulaceae</taxon>
        <taxon>Pterulicium</taxon>
    </lineage>
</organism>
<dbReference type="AlphaFoldDB" id="A0A5C3Q6S6"/>
<reference evidence="1 2" key="1">
    <citation type="journal article" date="2019" name="Nat. Ecol. Evol.">
        <title>Megaphylogeny resolves global patterns of mushroom evolution.</title>
        <authorList>
            <person name="Varga T."/>
            <person name="Krizsan K."/>
            <person name="Foldi C."/>
            <person name="Dima B."/>
            <person name="Sanchez-Garcia M."/>
            <person name="Sanchez-Ramirez S."/>
            <person name="Szollosi G.J."/>
            <person name="Szarkandi J.G."/>
            <person name="Papp V."/>
            <person name="Albert L."/>
            <person name="Andreopoulos W."/>
            <person name="Angelini C."/>
            <person name="Antonin V."/>
            <person name="Barry K.W."/>
            <person name="Bougher N.L."/>
            <person name="Buchanan P."/>
            <person name="Buyck B."/>
            <person name="Bense V."/>
            <person name="Catcheside P."/>
            <person name="Chovatia M."/>
            <person name="Cooper J."/>
            <person name="Damon W."/>
            <person name="Desjardin D."/>
            <person name="Finy P."/>
            <person name="Geml J."/>
            <person name="Haridas S."/>
            <person name="Hughes K."/>
            <person name="Justo A."/>
            <person name="Karasinski D."/>
            <person name="Kautmanova I."/>
            <person name="Kiss B."/>
            <person name="Kocsube S."/>
            <person name="Kotiranta H."/>
            <person name="LaButti K.M."/>
            <person name="Lechner B.E."/>
            <person name="Liimatainen K."/>
            <person name="Lipzen A."/>
            <person name="Lukacs Z."/>
            <person name="Mihaltcheva S."/>
            <person name="Morgado L.N."/>
            <person name="Niskanen T."/>
            <person name="Noordeloos M.E."/>
            <person name="Ohm R.A."/>
            <person name="Ortiz-Santana B."/>
            <person name="Ovrebo C."/>
            <person name="Racz N."/>
            <person name="Riley R."/>
            <person name="Savchenko A."/>
            <person name="Shiryaev A."/>
            <person name="Soop K."/>
            <person name="Spirin V."/>
            <person name="Szebenyi C."/>
            <person name="Tomsovsky M."/>
            <person name="Tulloss R.E."/>
            <person name="Uehling J."/>
            <person name="Grigoriev I.V."/>
            <person name="Vagvolgyi C."/>
            <person name="Papp T."/>
            <person name="Martin F.M."/>
            <person name="Miettinen O."/>
            <person name="Hibbett D.S."/>
            <person name="Nagy L.G."/>
        </authorList>
    </citation>
    <scope>NUCLEOTIDE SEQUENCE [LARGE SCALE GENOMIC DNA]</scope>
    <source>
        <strain evidence="1 2">CBS 309.79</strain>
    </source>
</reference>
<dbReference type="EMBL" id="ML178871">
    <property type="protein sequence ID" value="TFK95898.1"/>
    <property type="molecule type" value="Genomic_DNA"/>
</dbReference>